<evidence type="ECO:0000313" key="3">
    <source>
        <dbReference type="Proteomes" id="UP000326289"/>
    </source>
</evidence>
<feature type="region of interest" description="Disordered" evidence="1">
    <location>
        <begin position="15"/>
        <end position="76"/>
    </location>
</feature>
<sequence>MRALWFEDSLASHARTWSINPDPWNDGGLERSQTLATFPRKDGRTNRRESEEEDEPSASDMITHEEVDGPGANETP</sequence>
<evidence type="ECO:0000256" key="1">
    <source>
        <dbReference type="SAM" id="MobiDB-lite"/>
    </source>
</evidence>
<evidence type="ECO:0000313" key="2">
    <source>
        <dbReference type="EMBL" id="KAB8276637.1"/>
    </source>
</evidence>
<organism evidence="2 3">
    <name type="scientific">Aspergillus minisclerotigenes</name>
    <dbReference type="NCBI Taxonomy" id="656917"/>
    <lineage>
        <taxon>Eukaryota</taxon>
        <taxon>Fungi</taxon>
        <taxon>Dikarya</taxon>
        <taxon>Ascomycota</taxon>
        <taxon>Pezizomycotina</taxon>
        <taxon>Eurotiomycetes</taxon>
        <taxon>Eurotiomycetidae</taxon>
        <taxon>Eurotiales</taxon>
        <taxon>Aspergillaceae</taxon>
        <taxon>Aspergillus</taxon>
        <taxon>Aspergillus subgen. Circumdati</taxon>
    </lineage>
</organism>
<dbReference type="Proteomes" id="UP000326289">
    <property type="component" value="Unassembled WGS sequence"/>
</dbReference>
<reference evidence="2 3" key="1">
    <citation type="submission" date="2019-04" db="EMBL/GenBank/DDBJ databases">
        <title>Fungal friends and foes A comparative genomics study of 23 Aspergillus species from section Flavi.</title>
        <authorList>
            <consortium name="DOE Joint Genome Institute"/>
            <person name="Kjaerbolling I."/>
            <person name="Vesth T.C."/>
            <person name="Frisvad J.C."/>
            <person name="Nybo J.L."/>
            <person name="Theobald S."/>
            <person name="Kildgaard S."/>
            <person name="Petersen T.I."/>
            <person name="Kuo A."/>
            <person name="Sato A."/>
            <person name="Lyhne E.K."/>
            <person name="Kogle M.E."/>
            <person name="Wiebenga A."/>
            <person name="Kun R.S."/>
            <person name="Lubbers R.J."/>
            <person name="Makela M.R."/>
            <person name="Barry K."/>
            <person name="Chovatia M."/>
            <person name="Clum A."/>
            <person name="Daum C."/>
            <person name="Haridas S."/>
            <person name="He G."/>
            <person name="LaButti K."/>
            <person name="Lipzen A."/>
            <person name="Mondo S."/>
            <person name="Pangilinan J."/>
            <person name="Riley R."/>
            <person name="Salamov A."/>
            <person name="Simmons B.A."/>
            <person name="Magnuson J.K."/>
            <person name="Henrissat B."/>
            <person name="Mortensen U.H."/>
            <person name="Larsen T.O."/>
            <person name="De vries R.P."/>
            <person name="Grigoriev I.V."/>
            <person name="Machida M."/>
            <person name="Baker S.E."/>
            <person name="Andersen M.R."/>
        </authorList>
    </citation>
    <scope>NUCLEOTIDE SEQUENCE [LARGE SCALE GENOMIC DNA]</scope>
    <source>
        <strain evidence="2 3">CBS 117635</strain>
    </source>
</reference>
<keyword evidence="3" id="KW-1185">Reference proteome</keyword>
<dbReference type="EMBL" id="ML732776">
    <property type="protein sequence ID" value="KAB8276637.1"/>
    <property type="molecule type" value="Genomic_DNA"/>
</dbReference>
<dbReference type="AlphaFoldDB" id="A0A5N6JFC5"/>
<gene>
    <name evidence="2" type="ORF">BDV30DRAFT_224309</name>
</gene>
<protein>
    <submittedName>
        <fullName evidence="2">Uncharacterized protein</fullName>
    </submittedName>
</protein>
<feature type="compositionally biased region" description="Basic and acidic residues" evidence="1">
    <location>
        <begin position="39"/>
        <end position="50"/>
    </location>
</feature>
<accession>A0A5N6JFC5</accession>
<name>A0A5N6JFC5_9EURO</name>
<proteinExistence type="predicted"/>